<evidence type="ECO:0000256" key="9">
    <source>
        <dbReference type="ARBA" id="ARBA00061569"/>
    </source>
</evidence>
<evidence type="ECO:0000256" key="3">
    <source>
        <dbReference type="ARBA" id="ARBA00022491"/>
    </source>
</evidence>
<dbReference type="FunFam" id="3.40.800.20:FF:000001">
    <property type="entry name" value="Histone deacetylase"/>
    <property type="match status" value="1"/>
</dbReference>
<proteinExistence type="inferred from homology"/>
<evidence type="ECO:0000259" key="12">
    <source>
        <dbReference type="Pfam" id="PF00850"/>
    </source>
</evidence>
<feature type="compositionally biased region" description="Basic and acidic residues" evidence="11">
    <location>
        <begin position="874"/>
        <end position="883"/>
    </location>
</feature>
<evidence type="ECO:0000256" key="11">
    <source>
        <dbReference type="SAM" id="MobiDB-lite"/>
    </source>
</evidence>
<evidence type="ECO:0000256" key="7">
    <source>
        <dbReference type="ARBA" id="ARBA00023163"/>
    </source>
</evidence>
<accession>A0A9W8CJP8</accession>
<dbReference type="PROSITE" id="PS50082">
    <property type="entry name" value="WD_REPEATS_2"/>
    <property type="match status" value="1"/>
</dbReference>
<dbReference type="EC" id="3.5.1.98" evidence="2"/>
<comment type="caution">
    <text evidence="13">The sequence shown here is derived from an EMBL/GenBank/DDBJ whole genome shotgun (WGS) entry which is preliminary data.</text>
</comment>
<sequence>MDDAAARPKSLKFKEPVIDVALSPTANLVASSLITGHVFVHRFSVDGNQRLLRQKAHKKSCRSVCFNGDGSSLYTASKDRSWQAMDIETGMQKMILDAAHDNPINLVRHVNEHTVATGDDAGVVRLWDLRSSKPTFAYSEHFDYVSDMTYNADKRHLLATSGDGCLSVYDVRKAKPFQVSDNQDDELLSIAVMRGGKKVVVGETDGVLGIFTYDQFGDISDRFPGHPQSIDTICKLTEDLCVTGSSDGLLRIVQLFPHKLVGVAGDHDSLPVEKVVLSYDQQWLASCSHDHTVHFWDIGYIFEDDDDDDDDDDDNNDDDQDQDQDQDLDNADALAEDVQAAAIRISKEIDNGANSDVDIDGVSEISELQVHSDGNGVDESASDNESQDSSDKGEEEEEDAEANVEGPVGSDNEKNNTNTKYSTRDNNNDSDSDNGGADNSDDDDGWGSWGDDSGDSEAEDSGKKTSKTKKLEKKKDKRKAKAELINPNAKIQKLRQKNTSFFADLSIWIAEDVGNYNYGYDHCMKPFRIRMAHSIITSYGLDKKMAVIRPPRASAQDMTRFHTDDYITYLQRVSPELAEQMPTYNERFLPPMDCPPFDGVYEFCSISAGGSIAGAQRINHGDSDIVINWAGGLHHAKKGEASGFCYINDIVLAILELLRYHQRVVYLDIDVHHGDGVEEAFYTTDRVMSVSFHQFGNFFPGTGDIKDVGVERGKYYAVNVPLREGINDETYAFVFQRVMRNVMETFRPGAVLMQCGTDSLSGDRLGCFNLSMKGHAACVGFMKSFGVPLFCVGGGGYTIRNVARTWAYETSVLLGEKIESRLPYNDYYDFYGPEYLLDVPASNMVNMNTREQLERICIDINEHLRHVSHAPSVEMHDVPKDWPSDSEDQEEDGTEKKNARVNISVRRRRGGNGNSNSNGHGNGNGNGNGGRGNRGGNGLQEAPSTSRNGTVANDSSGSNFSD</sequence>
<feature type="compositionally biased region" description="Basic residues" evidence="11">
    <location>
        <begin position="464"/>
        <end position="480"/>
    </location>
</feature>
<dbReference type="SUPFAM" id="SSF50978">
    <property type="entry name" value="WD40 repeat-like"/>
    <property type="match status" value="1"/>
</dbReference>
<dbReference type="GO" id="GO:0141221">
    <property type="term" value="F:histone deacetylase activity, hydrolytic mechanism"/>
    <property type="evidence" value="ECO:0007669"/>
    <property type="project" value="UniProtKB-EC"/>
</dbReference>
<evidence type="ECO:0000313" key="13">
    <source>
        <dbReference type="EMBL" id="KAJ1644528.1"/>
    </source>
</evidence>
<dbReference type="AlphaFoldDB" id="A0A9W8CJP8"/>
<feature type="region of interest" description="Disordered" evidence="11">
    <location>
        <begin position="869"/>
        <end position="962"/>
    </location>
</feature>
<keyword evidence="7" id="KW-0804">Transcription</keyword>
<dbReference type="Gene3D" id="2.130.10.10">
    <property type="entry name" value="YVTN repeat-like/Quinoprotein amine dehydrogenase"/>
    <property type="match status" value="2"/>
</dbReference>
<keyword evidence="4" id="KW-0378">Hydrolase</keyword>
<evidence type="ECO:0000256" key="6">
    <source>
        <dbReference type="ARBA" id="ARBA00023015"/>
    </source>
</evidence>
<dbReference type="InterPro" id="IPR036322">
    <property type="entry name" value="WD40_repeat_dom_sf"/>
</dbReference>
<comment type="subcellular location">
    <subcellularLocation>
        <location evidence="1">Nucleus</location>
    </subcellularLocation>
</comment>
<protein>
    <recommendedName>
        <fullName evidence="2">histone deacetylase</fullName>
        <ecNumber evidence="2">3.5.1.98</ecNumber>
    </recommendedName>
</protein>
<dbReference type="GO" id="GO:0032221">
    <property type="term" value="C:Rpd3S complex"/>
    <property type="evidence" value="ECO:0007669"/>
    <property type="project" value="UniProtKB-ARBA"/>
</dbReference>
<evidence type="ECO:0000256" key="10">
    <source>
        <dbReference type="PROSITE-ProRule" id="PRU00221"/>
    </source>
</evidence>
<keyword evidence="10" id="KW-0853">WD repeat</keyword>
<name>A0A9W8CJP8_9FUNG</name>
<dbReference type="InterPro" id="IPR037138">
    <property type="entry name" value="His_deacetylse_dom_sf"/>
</dbReference>
<dbReference type="PANTHER" id="PTHR10625:SF10">
    <property type="entry name" value="HISTONE DEACETYLASE HDAC1"/>
    <property type="match status" value="1"/>
</dbReference>
<dbReference type="PRINTS" id="PR01271">
    <property type="entry name" value="HISDACETLASE"/>
</dbReference>
<dbReference type="GO" id="GO:0031507">
    <property type="term" value="P:heterochromatin formation"/>
    <property type="evidence" value="ECO:0007669"/>
    <property type="project" value="TreeGrafter"/>
</dbReference>
<feature type="compositionally biased region" description="Polar residues" evidence="11">
    <location>
        <begin position="942"/>
        <end position="962"/>
    </location>
</feature>
<feature type="compositionally biased region" description="Acidic residues" evidence="11">
    <location>
        <begin position="380"/>
        <end position="402"/>
    </location>
</feature>
<keyword evidence="14" id="KW-1185">Reference proteome</keyword>
<keyword evidence="3" id="KW-0678">Repressor</keyword>
<feature type="region of interest" description="Disordered" evidence="11">
    <location>
        <begin position="372"/>
        <end position="481"/>
    </location>
</feature>
<feature type="region of interest" description="Disordered" evidence="11">
    <location>
        <begin position="305"/>
        <end position="327"/>
    </location>
</feature>
<dbReference type="Proteomes" id="UP001145021">
    <property type="component" value="Unassembled WGS sequence"/>
</dbReference>
<keyword evidence="5" id="KW-0156">Chromatin regulator</keyword>
<dbReference type="PRINTS" id="PR01270">
    <property type="entry name" value="HDASUPER"/>
</dbReference>
<dbReference type="Gene3D" id="3.40.800.20">
    <property type="entry name" value="Histone deacetylase domain"/>
    <property type="match status" value="1"/>
</dbReference>
<feature type="domain" description="Histone deacetylase" evidence="12">
    <location>
        <begin position="522"/>
        <end position="812"/>
    </location>
</feature>
<dbReference type="InterPro" id="IPR023696">
    <property type="entry name" value="Ureohydrolase_dom_sf"/>
</dbReference>
<dbReference type="InterPro" id="IPR001680">
    <property type="entry name" value="WD40_rpt"/>
</dbReference>
<gene>
    <name evidence="13" type="ORF">LPJ64_003802</name>
</gene>
<organism evidence="13 14">
    <name type="scientific">Coemansia asiatica</name>
    <dbReference type="NCBI Taxonomy" id="1052880"/>
    <lineage>
        <taxon>Eukaryota</taxon>
        <taxon>Fungi</taxon>
        <taxon>Fungi incertae sedis</taxon>
        <taxon>Zoopagomycota</taxon>
        <taxon>Kickxellomycotina</taxon>
        <taxon>Kickxellomycetes</taxon>
        <taxon>Kickxellales</taxon>
        <taxon>Kickxellaceae</taxon>
        <taxon>Coemansia</taxon>
    </lineage>
</organism>
<dbReference type="PANTHER" id="PTHR10625">
    <property type="entry name" value="HISTONE DEACETYLASE HDAC1-RELATED"/>
    <property type="match status" value="1"/>
</dbReference>
<dbReference type="SUPFAM" id="SSF52768">
    <property type="entry name" value="Arginase/deacetylase"/>
    <property type="match status" value="1"/>
</dbReference>
<dbReference type="Pfam" id="PF00850">
    <property type="entry name" value="Hist_deacetyl"/>
    <property type="match status" value="1"/>
</dbReference>
<evidence type="ECO:0000256" key="2">
    <source>
        <dbReference type="ARBA" id="ARBA00012111"/>
    </source>
</evidence>
<dbReference type="SMART" id="SM00320">
    <property type="entry name" value="WD40"/>
    <property type="match status" value="7"/>
</dbReference>
<keyword evidence="8" id="KW-0539">Nucleus</keyword>
<dbReference type="InterPro" id="IPR000286">
    <property type="entry name" value="HDACs"/>
</dbReference>
<dbReference type="Pfam" id="PF24796">
    <property type="entry name" value="WDR55"/>
    <property type="match status" value="1"/>
</dbReference>
<dbReference type="InterPro" id="IPR003084">
    <property type="entry name" value="HDAC_I/II"/>
</dbReference>
<keyword evidence="6" id="KW-0805">Transcription regulation</keyword>
<feature type="compositionally biased region" description="Gly residues" evidence="11">
    <location>
        <begin position="920"/>
        <end position="938"/>
    </location>
</feature>
<evidence type="ECO:0000313" key="14">
    <source>
        <dbReference type="Proteomes" id="UP001145021"/>
    </source>
</evidence>
<feature type="repeat" description="WD" evidence="10">
    <location>
        <begin position="138"/>
        <end position="179"/>
    </location>
</feature>
<dbReference type="InterPro" id="IPR015943">
    <property type="entry name" value="WD40/YVTN_repeat-like_dom_sf"/>
</dbReference>
<reference evidence="13" key="1">
    <citation type="submission" date="2022-07" db="EMBL/GenBank/DDBJ databases">
        <title>Phylogenomic reconstructions and comparative analyses of Kickxellomycotina fungi.</title>
        <authorList>
            <person name="Reynolds N.K."/>
            <person name="Stajich J.E."/>
            <person name="Barry K."/>
            <person name="Grigoriev I.V."/>
            <person name="Crous P."/>
            <person name="Smith M.E."/>
        </authorList>
    </citation>
    <scope>NUCLEOTIDE SEQUENCE</scope>
    <source>
        <strain evidence="13">NBRC 105413</strain>
    </source>
</reference>
<dbReference type="GO" id="GO:0070210">
    <property type="term" value="C:Rpd3L-Expanded complex"/>
    <property type="evidence" value="ECO:0007669"/>
    <property type="project" value="TreeGrafter"/>
</dbReference>
<evidence type="ECO:0000256" key="8">
    <source>
        <dbReference type="ARBA" id="ARBA00023242"/>
    </source>
</evidence>
<comment type="similarity">
    <text evidence="9">Belongs to the histone deacetylase family. HD Type 1 subfamily.</text>
</comment>
<evidence type="ECO:0000256" key="4">
    <source>
        <dbReference type="ARBA" id="ARBA00022801"/>
    </source>
</evidence>
<dbReference type="InterPro" id="IPR023801">
    <property type="entry name" value="His_deacetylse_dom"/>
</dbReference>
<feature type="compositionally biased region" description="Acidic residues" evidence="11">
    <location>
        <begin position="884"/>
        <end position="893"/>
    </location>
</feature>
<dbReference type="EMBL" id="JANBOH010000159">
    <property type="protein sequence ID" value="KAJ1644528.1"/>
    <property type="molecule type" value="Genomic_DNA"/>
</dbReference>
<evidence type="ECO:0000256" key="5">
    <source>
        <dbReference type="ARBA" id="ARBA00022853"/>
    </source>
</evidence>
<evidence type="ECO:0000256" key="1">
    <source>
        <dbReference type="ARBA" id="ARBA00004123"/>
    </source>
</evidence>